<dbReference type="InterPro" id="IPR013785">
    <property type="entry name" value="Aldolase_TIM"/>
</dbReference>
<dbReference type="GO" id="GO:0016840">
    <property type="term" value="F:carbon-nitrogen lyase activity"/>
    <property type="evidence" value="ECO:0007669"/>
    <property type="project" value="UniProtKB-UniRule"/>
</dbReference>
<comment type="function">
    <text evidence="8">Catalyzes the complex heterocyclic radical-mediated conversion of 6-carboxy-5,6,7,8-tetrahydropterin (CPH4) to 7-carboxy-7-deazaguanine (CDG), a step common to the biosynthetic pathways of all 7-deazapurine-containing compounds.</text>
</comment>
<dbReference type="PIRSF" id="PIRSF000370">
    <property type="entry name" value="QueE"/>
    <property type="match status" value="1"/>
</dbReference>
<feature type="binding site" evidence="8">
    <location>
        <position position="55"/>
    </location>
    <ligand>
        <name>Mg(2+)</name>
        <dbReference type="ChEBI" id="CHEBI:18420"/>
    </ligand>
</feature>
<gene>
    <name evidence="8" type="primary">queE</name>
    <name evidence="10" type="ORF">AEST_33360</name>
</gene>
<reference evidence="10 11" key="1">
    <citation type="journal article" date="2012" name="J. Bacteriol.">
        <title>Genome Sequence of Pectin-Degrading Alishewanella aestuarii Strain B11T, Isolated from Tidal Flat Sediment.</title>
        <authorList>
            <person name="Jung J."/>
            <person name="Choi S."/>
            <person name="Chun J."/>
            <person name="Park W."/>
        </authorList>
    </citation>
    <scope>NUCLEOTIDE SEQUENCE [LARGE SCALE GENOMIC DNA]</scope>
    <source>
        <strain evidence="10 11">B11</strain>
    </source>
</reference>
<keyword evidence="2 8" id="KW-0949">S-adenosyl-L-methionine</keyword>
<accession>J2IAZ3</accession>
<feature type="binding site" evidence="8">
    <location>
        <begin position="52"/>
        <end position="54"/>
    </location>
    <ligand>
        <name>S-adenosyl-L-methionine</name>
        <dbReference type="ChEBI" id="CHEBI:59789"/>
    </ligand>
</feature>
<feature type="binding site" evidence="8">
    <location>
        <position position="42"/>
    </location>
    <ligand>
        <name>substrate</name>
    </ligand>
</feature>
<dbReference type="Proteomes" id="UP000012043">
    <property type="component" value="Unassembled WGS sequence"/>
</dbReference>
<evidence type="ECO:0000256" key="5">
    <source>
        <dbReference type="ARBA" id="ARBA00023004"/>
    </source>
</evidence>
<feature type="binding site" evidence="8">
    <location>
        <begin position="151"/>
        <end position="153"/>
    </location>
    <ligand>
        <name>S-adenosyl-L-methionine</name>
        <dbReference type="ChEBI" id="CHEBI:59789"/>
    </ligand>
</feature>
<dbReference type="SUPFAM" id="SSF102114">
    <property type="entry name" value="Radical SAM enzymes"/>
    <property type="match status" value="1"/>
</dbReference>
<feature type="binding site" evidence="8">
    <location>
        <begin position="27"/>
        <end position="29"/>
    </location>
    <ligand>
        <name>substrate</name>
    </ligand>
</feature>
<keyword evidence="3 8" id="KW-0479">Metal-binding</keyword>
<proteinExistence type="inferred from homology"/>
<dbReference type="PATRIC" id="fig|1197174.4.peg.3265"/>
<name>J2IAZ3_9ALTE</name>
<dbReference type="InterPro" id="IPR058240">
    <property type="entry name" value="rSAM_sf"/>
</dbReference>
<keyword evidence="8" id="KW-0671">Queuosine biosynthesis</keyword>
<comment type="caution">
    <text evidence="8">Lacks conserved residue(s) required for the propagation of feature annotation.</text>
</comment>
<comment type="pathway">
    <text evidence="8">Purine metabolism; 7-cyano-7-deazaguanine biosynthesis.</text>
</comment>
<evidence type="ECO:0000313" key="10">
    <source>
        <dbReference type="EMBL" id="EJI83804.1"/>
    </source>
</evidence>
<sequence>MLWLHQLWRINTRLGRVYQVNEVFQTIQGEGRYTGKPSIFVRLQGCPVGCSWCDTKHTWTLDPELKTSPEAMLAKRSDTPAWAELSPAQLLALFAAEGYQARHVVITGGEPCLYDLYPLCEALHQAGYSTQIETSGTFEVKAPDSTWVTVSPKINMPGGYKVLASALARANEIKHPVAMQKHIEELQALLSEHQLQDKLVYLQPISQQKRATELAIASCIANNWQLSVQVHKYLGIE</sequence>
<dbReference type="InterPro" id="IPR024924">
    <property type="entry name" value="7-CO-7-deazaguanine_synth-like"/>
</dbReference>
<dbReference type="EMBL" id="ALAB01000043">
    <property type="protein sequence ID" value="EJI83804.1"/>
    <property type="molecule type" value="Genomic_DNA"/>
</dbReference>
<comment type="subunit">
    <text evidence="8">Homodimer.</text>
</comment>
<evidence type="ECO:0000256" key="7">
    <source>
        <dbReference type="ARBA" id="ARBA00023239"/>
    </source>
</evidence>
<dbReference type="PANTHER" id="PTHR42836:SF1">
    <property type="entry name" value="7-CARBOXY-7-DEAZAGUANINE SYNTHASE"/>
    <property type="match status" value="1"/>
</dbReference>
<dbReference type="InterPro" id="IPR007197">
    <property type="entry name" value="rSAM"/>
</dbReference>
<feature type="binding site" evidence="8">
    <location>
        <position position="46"/>
    </location>
    <ligand>
        <name>[4Fe-4S] cluster</name>
        <dbReference type="ChEBI" id="CHEBI:49883"/>
        <note>4Fe-4S-S-AdoMet</note>
    </ligand>
</feature>
<keyword evidence="7 8" id="KW-0456">Lyase</keyword>
<comment type="catalytic activity">
    <reaction evidence="8">
        <text>6-carboxy-5,6,7,8-tetrahydropterin + H(+) = 7-carboxy-7-carbaguanine + NH4(+)</text>
        <dbReference type="Rhea" id="RHEA:27974"/>
        <dbReference type="ChEBI" id="CHEBI:15378"/>
        <dbReference type="ChEBI" id="CHEBI:28938"/>
        <dbReference type="ChEBI" id="CHEBI:61032"/>
        <dbReference type="ChEBI" id="CHEBI:61036"/>
        <dbReference type="EC" id="4.3.99.3"/>
    </reaction>
</comment>
<keyword evidence="6 8" id="KW-0411">Iron-sulfur</keyword>
<dbReference type="UniPathway" id="UPA00391"/>
<keyword evidence="4 8" id="KW-0460">Magnesium</keyword>
<dbReference type="EC" id="4.3.99.3" evidence="8"/>
<dbReference type="PROSITE" id="PS51918">
    <property type="entry name" value="RADICAL_SAM"/>
    <property type="match status" value="1"/>
</dbReference>
<dbReference type="Pfam" id="PF04055">
    <property type="entry name" value="Radical_SAM"/>
    <property type="match status" value="1"/>
</dbReference>
<dbReference type="PANTHER" id="PTHR42836">
    <property type="entry name" value="7-CARBOXY-7-DEAZAGUANINE SYNTHASE"/>
    <property type="match status" value="1"/>
</dbReference>
<dbReference type="HAMAP" id="MF_00917">
    <property type="entry name" value="QueE"/>
    <property type="match status" value="1"/>
</dbReference>
<protein>
    <recommendedName>
        <fullName evidence="8">7-carboxy-7-deazaguanine synthase</fullName>
        <shortName evidence="8">CDG synthase</shortName>
        <ecNumber evidence="8">4.3.99.3</ecNumber>
    </recommendedName>
    <alternativeName>
        <fullName evidence="8">Queuosine biosynthesis protein QueE</fullName>
    </alternativeName>
</protein>
<comment type="similarity">
    <text evidence="8">Belongs to the radical SAM superfamily. 7-carboxy-7-deazaguanine synthase family.</text>
</comment>
<feature type="binding site" evidence="8">
    <location>
        <position position="107"/>
    </location>
    <ligand>
        <name>substrate</name>
    </ligand>
</feature>
<comment type="cofactor">
    <cofactor evidence="8">
        <name>[4Fe-4S] cluster</name>
        <dbReference type="ChEBI" id="CHEBI:49883"/>
    </cofactor>
    <text evidence="8">Binds 1 [4Fe-4S] cluster. The cluster is coordinated with 3 cysteines and an exchangeable S-adenosyl-L-methionine.</text>
</comment>
<keyword evidence="11" id="KW-1185">Reference proteome</keyword>
<dbReference type="SFLD" id="SFLDS00029">
    <property type="entry name" value="Radical_SAM"/>
    <property type="match status" value="1"/>
</dbReference>
<feature type="binding site" evidence="8">
    <location>
        <position position="109"/>
    </location>
    <ligand>
        <name>S-adenosyl-L-methionine</name>
        <dbReference type="ChEBI" id="CHEBI:59789"/>
    </ligand>
</feature>
<evidence type="ECO:0000259" key="9">
    <source>
        <dbReference type="PROSITE" id="PS51918"/>
    </source>
</evidence>
<organism evidence="10 11">
    <name type="scientific">Alishewanella aestuarii B11</name>
    <dbReference type="NCBI Taxonomy" id="1197174"/>
    <lineage>
        <taxon>Bacteria</taxon>
        <taxon>Pseudomonadati</taxon>
        <taxon>Pseudomonadota</taxon>
        <taxon>Gammaproteobacteria</taxon>
        <taxon>Alteromonadales</taxon>
        <taxon>Alteromonadaceae</taxon>
        <taxon>Alishewanella</taxon>
    </lineage>
</organism>
<dbReference type="AlphaFoldDB" id="J2IAZ3"/>
<evidence type="ECO:0000256" key="3">
    <source>
        <dbReference type="ARBA" id="ARBA00022723"/>
    </source>
</evidence>
<evidence type="ECO:0000256" key="2">
    <source>
        <dbReference type="ARBA" id="ARBA00022691"/>
    </source>
</evidence>
<dbReference type="GO" id="GO:0051539">
    <property type="term" value="F:4 iron, 4 sulfur cluster binding"/>
    <property type="evidence" value="ECO:0007669"/>
    <property type="project" value="UniProtKB-UniRule"/>
</dbReference>
<dbReference type="Gene3D" id="3.20.20.70">
    <property type="entry name" value="Aldolase class I"/>
    <property type="match status" value="1"/>
</dbReference>
<dbReference type="GO" id="GO:0008616">
    <property type="term" value="P:tRNA queuosine(34) biosynthetic process"/>
    <property type="evidence" value="ECO:0007669"/>
    <property type="project" value="UniProtKB-UniRule"/>
</dbReference>
<comment type="caution">
    <text evidence="10">The sequence shown here is derived from an EMBL/GenBank/DDBJ whole genome shotgun (WGS) entry which is preliminary data.</text>
</comment>
<feature type="domain" description="Radical SAM core" evidence="9">
    <location>
        <begin position="33"/>
        <end position="237"/>
    </location>
</feature>
<dbReference type="GO" id="GO:1904047">
    <property type="term" value="F:S-adenosyl-L-methionine binding"/>
    <property type="evidence" value="ECO:0007669"/>
    <property type="project" value="UniProtKB-UniRule"/>
</dbReference>
<evidence type="ECO:0000256" key="8">
    <source>
        <dbReference type="HAMAP-Rule" id="MF_00917"/>
    </source>
</evidence>
<evidence type="ECO:0000256" key="1">
    <source>
        <dbReference type="ARBA" id="ARBA00022485"/>
    </source>
</evidence>
<evidence type="ECO:0000256" key="4">
    <source>
        <dbReference type="ARBA" id="ARBA00022842"/>
    </source>
</evidence>
<keyword evidence="5 8" id="KW-0408">Iron</keyword>
<evidence type="ECO:0000313" key="11">
    <source>
        <dbReference type="Proteomes" id="UP000012043"/>
    </source>
</evidence>
<comment type="cofactor">
    <cofactor evidence="8">
        <name>S-adenosyl-L-methionine</name>
        <dbReference type="ChEBI" id="CHEBI:59789"/>
    </cofactor>
    <text evidence="8">Binds 1 S-adenosyl-L-methionine per subunit.</text>
</comment>
<comment type="cofactor">
    <cofactor evidence="8">
        <name>Mg(2+)</name>
        <dbReference type="ChEBI" id="CHEBI:18420"/>
    </cofactor>
</comment>
<dbReference type="InterPro" id="IPR027609">
    <property type="entry name" value="rSAM_QueE_proteobac"/>
</dbReference>
<feature type="binding site" evidence="8">
    <location>
        <position position="50"/>
    </location>
    <ligand>
        <name>[4Fe-4S] cluster</name>
        <dbReference type="ChEBI" id="CHEBI:49883"/>
        <note>4Fe-4S-S-AdoMet</note>
    </ligand>
</feature>
<keyword evidence="1 8" id="KW-0004">4Fe-4S</keyword>
<dbReference type="GO" id="GO:0000287">
    <property type="term" value="F:magnesium ion binding"/>
    <property type="evidence" value="ECO:0007669"/>
    <property type="project" value="UniProtKB-UniRule"/>
</dbReference>
<evidence type="ECO:0000256" key="6">
    <source>
        <dbReference type="ARBA" id="ARBA00023014"/>
    </source>
</evidence>
<feature type="binding site" evidence="8">
    <location>
        <position position="53"/>
    </location>
    <ligand>
        <name>[4Fe-4S] cluster</name>
        <dbReference type="ChEBI" id="CHEBI:49883"/>
        <note>4Fe-4S-S-AdoMet</note>
    </ligand>
</feature>
<dbReference type="NCBIfam" id="TIGR04322">
    <property type="entry name" value="rSAM_QueE_Ecoli"/>
    <property type="match status" value="1"/>
</dbReference>